<dbReference type="Gene3D" id="1.10.287.70">
    <property type="match status" value="1"/>
</dbReference>
<evidence type="ECO:0000313" key="10">
    <source>
        <dbReference type="EMBL" id="CAK9054202.1"/>
    </source>
</evidence>
<feature type="transmembrane region" description="Helical" evidence="8">
    <location>
        <begin position="173"/>
        <end position="194"/>
    </location>
</feature>
<evidence type="ECO:0000256" key="2">
    <source>
        <dbReference type="ARBA" id="ARBA00022448"/>
    </source>
</evidence>
<evidence type="ECO:0000256" key="7">
    <source>
        <dbReference type="SAM" id="MobiDB-lite"/>
    </source>
</evidence>
<protein>
    <submittedName>
        <fullName evidence="10">Potassium/sodium hyperpolarization-activated cyclic nucleotide-gated channel 4</fullName>
    </submittedName>
</protein>
<name>A0ABP0MTM9_9DINO</name>
<feature type="transmembrane region" description="Helical" evidence="8">
    <location>
        <begin position="298"/>
        <end position="319"/>
    </location>
</feature>
<accession>A0ABP0MTM9</accession>
<dbReference type="CDD" id="cd00038">
    <property type="entry name" value="CAP_ED"/>
    <property type="match status" value="1"/>
</dbReference>
<dbReference type="Pfam" id="PF00520">
    <property type="entry name" value="Ion_trans"/>
    <property type="match status" value="1"/>
</dbReference>
<dbReference type="InterPro" id="IPR051413">
    <property type="entry name" value="K/Na_HCN_channel"/>
</dbReference>
<keyword evidence="2" id="KW-0813">Transport</keyword>
<feature type="compositionally biased region" description="Basic and acidic residues" evidence="7">
    <location>
        <begin position="1082"/>
        <end position="1092"/>
    </location>
</feature>
<evidence type="ECO:0000313" key="11">
    <source>
        <dbReference type="Proteomes" id="UP001642464"/>
    </source>
</evidence>
<feature type="domain" description="Cyclic nucleotide-binding" evidence="9">
    <location>
        <begin position="507"/>
        <end position="590"/>
    </location>
</feature>
<feature type="transmembrane region" description="Helical" evidence="8">
    <location>
        <begin position="223"/>
        <end position="245"/>
    </location>
</feature>
<dbReference type="PROSITE" id="PS50042">
    <property type="entry name" value="CNMP_BINDING_3"/>
    <property type="match status" value="1"/>
</dbReference>
<dbReference type="InterPro" id="IPR018490">
    <property type="entry name" value="cNMP-bd_dom_sf"/>
</dbReference>
<feature type="compositionally biased region" description="Basic and acidic residues" evidence="7">
    <location>
        <begin position="827"/>
        <end position="847"/>
    </location>
</feature>
<feature type="region of interest" description="Disordered" evidence="7">
    <location>
        <begin position="827"/>
        <end position="893"/>
    </location>
</feature>
<feature type="transmembrane region" description="Helical" evidence="8">
    <location>
        <begin position="146"/>
        <end position="167"/>
    </location>
</feature>
<evidence type="ECO:0000256" key="1">
    <source>
        <dbReference type="ARBA" id="ARBA00004141"/>
    </source>
</evidence>
<feature type="transmembrane region" description="Helical" evidence="8">
    <location>
        <begin position="373"/>
        <end position="393"/>
    </location>
</feature>
<feature type="non-terminal residue" evidence="10">
    <location>
        <position position="1"/>
    </location>
</feature>
<proteinExistence type="predicted"/>
<evidence type="ECO:0000256" key="8">
    <source>
        <dbReference type="SAM" id="Phobius"/>
    </source>
</evidence>
<keyword evidence="4 8" id="KW-1133">Transmembrane helix</keyword>
<feature type="region of interest" description="Disordered" evidence="7">
    <location>
        <begin position="1058"/>
        <end position="1100"/>
    </location>
</feature>
<dbReference type="PANTHER" id="PTHR45689:SF5">
    <property type="entry name" value="I[[H]] CHANNEL, ISOFORM E"/>
    <property type="match status" value="1"/>
</dbReference>
<keyword evidence="3 8" id="KW-0812">Transmembrane</keyword>
<gene>
    <name evidence="10" type="ORF">SCF082_LOCUS29450</name>
</gene>
<dbReference type="Gene3D" id="1.25.40.10">
    <property type="entry name" value="Tetratricopeptide repeat domain"/>
    <property type="match status" value="1"/>
</dbReference>
<feature type="region of interest" description="Disordered" evidence="7">
    <location>
        <begin position="1"/>
        <end position="42"/>
    </location>
</feature>
<evidence type="ECO:0000256" key="5">
    <source>
        <dbReference type="ARBA" id="ARBA00023065"/>
    </source>
</evidence>
<comment type="subcellular location">
    <subcellularLocation>
        <location evidence="1">Membrane</location>
        <topology evidence="1">Multi-pass membrane protein</topology>
    </subcellularLocation>
</comment>
<keyword evidence="11" id="KW-1185">Reference proteome</keyword>
<evidence type="ECO:0000259" key="9">
    <source>
        <dbReference type="PROSITE" id="PS50042"/>
    </source>
</evidence>
<dbReference type="EMBL" id="CAXAMM010023780">
    <property type="protein sequence ID" value="CAK9054202.1"/>
    <property type="molecule type" value="Genomic_DNA"/>
</dbReference>
<comment type="caution">
    <text evidence="10">The sequence shown here is derived from an EMBL/GenBank/DDBJ whole genome shotgun (WGS) entry which is preliminary data.</text>
</comment>
<dbReference type="InterPro" id="IPR014710">
    <property type="entry name" value="RmlC-like_jellyroll"/>
</dbReference>
<feature type="compositionally biased region" description="Acidic residues" evidence="7">
    <location>
        <begin position="21"/>
        <end position="31"/>
    </location>
</feature>
<evidence type="ECO:0000256" key="4">
    <source>
        <dbReference type="ARBA" id="ARBA00022989"/>
    </source>
</evidence>
<keyword evidence="6 8" id="KW-0472">Membrane</keyword>
<sequence length="1212" mass="136727">EMFTGGYTIPRAPCAPPSADFSEEDEPEEPPTSEAGWPPVFQSPFFNRTASAERSILLSDGSRSKSFGPKKVSFFENIEIFEYEGIESNAEIMRVLWKWPNQDDFDQQEEDVLPESKDAGAAEQNISALDARLYSFVTLPMSRKRLVWDLLALIILSAEVVLFPLTAFEQLEAIMTTATFFITFDWISAVYWLMDMPLQLFCGFNTFEGKVERRFSRTSMRYLRSWFLLDVIIVSIDWISLIGFYDSQFTEALRVGKTVRGIRIIRGVRILRLAKLAPFFQHIIDSVHSDISLLLLKFWIIIVIAFCLNHFIGCGWYLIGSVTAQDGNESWVVQAGLAERGAGYQYVTALHWSLSNFAIATTRIHAVNEYEHWFGVVVLLVGLVCFASCLAAIGRLVTRYQQQESGAIYNEKTLRSFLGDRSISPVMSQRVWQFLRGKRRNRARLSEQDVVLLKDLPKVLRVELRKDMYMPLLSHHPLFQGLQLSDPHIIAKMCDRGLNFRTALPLEDIFSRAEKSTYMYYIISGNQLYHIVRPNRRANTGAVSVSPGEWVGEGALWFENWAHFGWLRAKTASELLLVNVDTFQQVAMKSPSPYLGSTIYKQAWVKRIKEDVKHGEDGVTRLFLGRPSDLAGERQIIEQISADAFPDLAKKHDRVISGWSSSFSSRTISFASVGEALVRFSSYPEGDLVSWATTLSAMATCAKWEIAIALFDQLQEDVAEVPDMVLNMLLSACSRAMSWVTALQLFTEQSTGRPWRPEASGRLLQRYSKSLLLRGRVLKRIFSAQRLLQGHHGGQVVRIAALADRPLTSTRRVMAWKAQRWNQRAEAWRESWPEEEVPRKSKKDKGQAKQKGQNHGSQPVMYGHDGKPIEIDLGGTTSSSSSASSSSLEQENRSLREALRTLIADAKNPESIPAGVKELTTVDPREDLRMRQRELNKEKKALTKVEKIRSDIEKNESSYSRWKQGIQSGLEKAEKRHMSVLQQLQTDLKMIEATGEDKMDGESEEEETEGSKALAKEVDEMKQHMGQMATYVQKMEQRNCELAQQMQFLISAVKDSRPFEPLTKDSPQIVRTPPGRALLAGGRKDDSKERSRSPMKRPAPDLVEQIEGLGEVPVVMAELLEQLPSEQHSQILAMVRAEPQRYNSPQAVMDLAASIQTQIAASIQVKGTFEAGNKSCASSAALQPFRRESKARLAKCQKGTESPVSPLDAMTG</sequence>
<dbReference type="InterPro" id="IPR011990">
    <property type="entry name" value="TPR-like_helical_dom_sf"/>
</dbReference>
<dbReference type="InterPro" id="IPR000595">
    <property type="entry name" value="cNMP-bd_dom"/>
</dbReference>
<dbReference type="SUPFAM" id="SSF51206">
    <property type="entry name" value="cAMP-binding domain-like"/>
    <property type="match status" value="1"/>
</dbReference>
<dbReference type="Proteomes" id="UP001642464">
    <property type="component" value="Unassembled WGS sequence"/>
</dbReference>
<reference evidence="10 11" key="1">
    <citation type="submission" date="2024-02" db="EMBL/GenBank/DDBJ databases">
        <authorList>
            <person name="Chen Y."/>
            <person name="Shah S."/>
            <person name="Dougan E. K."/>
            <person name="Thang M."/>
            <person name="Chan C."/>
        </authorList>
    </citation>
    <scope>NUCLEOTIDE SEQUENCE [LARGE SCALE GENOMIC DNA]</scope>
</reference>
<dbReference type="SUPFAM" id="SSF81324">
    <property type="entry name" value="Voltage-gated potassium channels"/>
    <property type="match status" value="1"/>
</dbReference>
<evidence type="ECO:0000256" key="3">
    <source>
        <dbReference type="ARBA" id="ARBA00022692"/>
    </source>
</evidence>
<dbReference type="PANTHER" id="PTHR45689">
    <property type="entry name" value="I[[H]] CHANNEL, ISOFORM E"/>
    <property type="match status" value="1"/>
</dbReference>
<feature type="compositionally biased region" description="Low complexity" evidence="7">
    <location>
        <begin position="878"/>
        <end position="887"/>
    </location>
</feature>
<feature type="region of interest" description="Disordered" evidence="7">
    <location>
        <begin position="1193"/>
        <end position="1212"/>
    </location>
</feature>
<keyword evidence="5" id="KW-0406">Ion transport</keyword>
<dbReference type="InterPro" id="IPR005821">
    <property type="entry name" value="Ion_trans_dom"/>
</dbReference>
<evidence type="ECO:0000256" key="6">
    <source>
        <dbReference type="ARBA" id="ARBA00023136"/>
    </source>
</evidence>
<dbReference type="Gene3D" id="2.60.120.10">
    <property type="entry name" value="Jelly Rolls"/>
    <property type="match status" value="1"/>
</dbReference>
<organism evidence="10 11">
    <name type="scientific">Durusdinium trenchii</name>
    <dbReference type="NCBI Taxonomy" id="1381693"/>
    <lineage>
        <taxon>Eukaryota</taxon>
        <taxon>Sar</taxon>
        <taxon>Alveolata</taxon>
        <taxon>Dinophyceae</taxon>
        <taxon>Suessiales</taxon>
        <taxon>Symbiodiniaceae</taxon>
        <taxon>Durusdinium</taxon>
    </lineage>
</organism>